<name>A0AA38GC18_TAXCH</name>
<feature type="region of interest" description="Disordered" evidence="1">
    <location>
        <begin position="64"/>
        <end position="92"/>
    </location>
</feature>
<gene>
    <name evidence="2" type="ORF">KI387_020782</name>
</gene>
<dbReference type="AlphaFoldDB" id="A0AA38GC18"/>
<sequence>VLSIKPVRFPVGDVRAPLVYLQLKPKLENNKYVENEFALPGLPKGKHTMENISVPKPIEIIEVEDEEDESEDSGGLEHIGRRHPMNKDEAEH</sequence>
<comment type="caution">
    <text evidence="2">The sequence shown here is derived from an EMBL/GenBank/DDBJ whole genome shotgun (WGS) entry which is preliminary data.</text>
</comment>
<evidence type="ECO:0000313" key="3">
    <source>
        <dbReference type="Proteomes" id="UP000824469"/>
    </source>
</evidence>
<evidence type="ECO:0000256" key="1">
    <source>
        <dbReference type="SAM" id="MobiDB-lite"/>
    </source>
</evidence>
<evidence type="ECO:0000313" key="2">
    <source>
        <dbReference type="EMBL" id="KAH9319013.1"/>
    </source>
</evidence>
<dbReference type="EMBL" id="JAHRHJ020000004">
    <property type="protein sequence ID" value="KAH9319013.1"/>
    <property type="molecule type" value="Genomic_DNA"/>
</dbReference>
<keyword evidence="3" id="KW-1185">Reference proteome</keyword>
<proteinExistence type="predicted"/>
<protein>
    <submittedName>
        <fullName evidence="2">Uncharacterized protein</fullName>
    </submittedName>
</protein>
<feature type="non-terminal residue" evidence="2">
    <location>
        <position position="1"/>
    </location>
</feature>
<feature type="compositionally biased region" description="Acidic residues" evidence="1">
    <location>
        <begin position="64"/>
        <end position="74"/>
    </location>
</feature>
<reference evidence="2 3" key="1">
    <citation type="journal article" date="2021" name="Nat. Plants">
        <title>The Taxus genome provides insights into paclitaxel biosynthesis.</title>
        <authorList>
            <person name="Xiong X."/>
            <person name="Gou J."/>
            <person name="Liao Q."/>
            <person name="Li Y."/>
            <person name="Zhou Q."/>
            <person name="Bi G."/>
            <person name="Li C."/>
            <person name="Du R."/>
            <person name="Wang X."/>
            <person name="Sun T."/>
            <person name="Guo L."/>
            <person name="Liang H."/>
            <person name="Lu P."/>
            <person name="Wu Y."/>
            <person name="Zhang Z."/>
            <person name="Ro D.K."/>
            <person name="Shang Y."/>
            <person name="Huang S."/>
            <person name="Yan J."/>
        </authorList>
    </citation>
    <scope>NUCLEOTIDE SEQUENCE [LARGE SCALE GENOMIC DNA]</scope>
    <source>
        <strain evidence="2">Ta-2019</strain>
    </source>
</reference>
<accession>A0AA38GC18</accession>
<organism evidence="2 3">
    <name type="scientific">Taxus chinensis</name>
    <name type="common">Chinese yew</name>
    <name type="synonym">Taxus wallichiana var. chinensis</name>
    <dbReference type="NCBI Taxonomy" id="29808"/>
    <lineage>
        <taxon>Eukaryota</taxon>
        <taxon>Viridiplantae</taxon>
        <taxon>Streptophyta</taxon>
        <taxon>Embryophyta</taxon>
        <taxon>Tracheophyta</taxon>
        <taxon>Spermatophyta</taxon>
        <taxon>Pinopsida</taxon>
        <taxon>Pinidae</taxon>
        <taxon>Conifers II</taxon>
        <taxon>Cupressales</taxon>
        <taxon>Taxaceae</taxon>
        <taxon>Taxus</taxon>
    </lineage>
</organism>
<dbReference type="Proteomes" id="UP000824469">
    <property type="component" value="Unassembled WGS sequence"/>
</dbReference>
<feature type="non-terminal residue" evidence="2">
    <location>
        <position position="92"/>
    </location>
</feature>